<dbReference type="EMBL" id="CM043016">
    <property type="protein sequence ID" value="KAI4469140.1"/>
    <property type="molecule type" value="Genomic_DNA"/>
</dbReference>
<organism evidence="1 2">
    <name type="scientific">Holotrichia oblita</name>
    <name type="common">Chafer beetle</name>
    <dbReference type="NCBI Taxonomy" id="644536"/>
    <lineage>
        <taxon>Eukaryota</taxon>
        <taxon>Metazoa</taxon>
        <taxon>Ecdysozoa</taxon>
        <taxon>Arthropoda</taxon>
        <taxon>Hexapoda</taxon>
        <taxon>Insecta</taxon>
        <taxon>Pterygota</taxon>
        <taxon>Neoptera</taxon>
        <taxon>Endopterygota</taxon>
        <taxon>Coleoptera</taxon>
        <taxon>Polyphaga</taxon>
        <taxon>Scarabaeiformia</taxon>
        <taxon>Scarabaeidae</taxon>
        <taxon>Melolonthinae</taxon>
        <taxon>Holotrichia</taxon>
    </lineage>
</organism>
<protein>
    <submittedName>
        <fullName evidence="1">Fanconi anemia group m fancm family member</fullName>
    </submittedName>
</protein>
<proteinExistence type="predicted"/>
<sequence length="1341" mass="152626">MDLSDELPSSRLSIQYSFRMSVSNTLVSLPTGLGKTFIAAVVMYNFYRWYPSGKIVFMAPTKPLVKQQIEACYNIMAIPKETTAELTGTKAQISRKDIWMCKRVFFITPQVLQNDINTVPELGKQIKCIVIDEAHKAKGNHAYCEVLRQITECNKHFRVLALSATPGSTITDVTEIINNLLISHLEIRTDDSPDVVPYVFERRLEKVVVPLGEKLQSVKADYLQILEKYTRILVTNRVIAGNFANLTKGRIFMISKEFQEKNKHTKMRNYGDIMRNLNLCITLYHGYELLIRHGLRGFLNYFKEHSEQALLRGNTHLQHIMMDVDEYLGPLPSIDMLPDGSTPQISPFTKFGHPKFYKLQEILLNHFCEYKNSSSRVIIFSEYIETVKEIYALLVQHTPAIKPKYFLGQSSITQKQQIHAVNSFRSGDCNTLISTCIGEEGLDIGEVDLIVCFDISNKSPIRLVQRMGRTGRKKEGKIIVLVTEGKEEEILKECLVNKHYLSKNILKSREIHSNLFQHNPRMIPDSLTPTCQKIHVSVPKLATKTKQKQGSLKSMLNNMAGSSKSPSVTQLFSDIEIIEIQDRIPKICTFWDRSTWMDLGDDGGKLSLPKRLESLRVPQPTNIIGHSKNCDMLTSLLQYGDSKRYNIPISQIRVPEVVPVANKKSKFRRHNSSDNYKQSDIREMFMKSQTVPTQPTITEDLDNVANLVSKAATNDLINELHNEISSYISLSCLDNSSCKICDKLFTCYRTNKRNYDNRLDRWIQPDLSILNDLNLNNILKFDKILNPIKYTLDDTDLACFSEIADQDWDEFDTSYKNVDDRTHNFKFEAPKTCEKIINDDRTSMSALDFFKLDKIEDMWNCNDVNRIDSAETSPILNSADPKGKIWIRKNLFDSPVNKPKLSNLNVVRKSDFFKSNNDQIETKEETAETQSRDHIKDLLSNIGDFCDLSVFGIATENESKIVDIKEYSNSGSEDLFGSSSNSPVRNDNTALDKTDFTNNVLTPETSKTVVDSPSLIENDFQEHTSPILFKHLAEIKSQISQQKLIRETKIDDICDLSIFGIEPQQKERDIPPLSPTIGTNKRKFPSSSDDSFESPKNKRIKSQIIAQKQPPSAKNKPESIRKQNKPESPIRCDSDDDFEDTPFKKSNGWICVKKPAPPPPTAPKPVTPKIGNKQKRRASRPKQKVRPMKNRKTSYIDDEAILTSLDEGQFKDSNSEGGSSDDAFEMSFVNDATQDIANTTDMHVKYLQTTKSPQRSKGLFKIPKPPPLEPELVFSQDVDNTGNDTYLNDSFCVDDDVNLTQNDDLSELELAEIVLEKRCVKKKDFKTRKKPLVILLSSDSD</sequence>
<evidence type="ECO:0000313" key="2">
    <source>
        <dbReference type="Proteomes" id="UP001056778"/>
    </source>
</evidence>
<accession>A0ACB9TQR1</accession>
<gene>
    <name evidence="1" type="ORF">MML48_2g00018293</name>
</gene>
<reference evidence="1" key="1">
    <citation type="submission" date="2022-04" db="EMBL/GenBank/DDBJ databases">
        <title>Chromosome-scale genome assembly of Holotrichia oblita Faldermann.</title>
        <authorList>
            <person name="Rongchong L."/>
        </authorList>
    </citation>
    <scope>NUCLEOTIDE SEQUENCE</scope>
    <source>
        <strain evidence="1">81SQS9</strain>
    </source>
</reference>
<comment type="caution">
    <text evidence="1">The sequence shown here is derived from an EMBL/GenBank/DDBJ whole genome shotgun (WGS) entry which is preliminary data.</text>
</comment>
<keyword evidence="2" id="KW-1185">Reference proteome</keyword>
<name>A0ACB9TQR1_HOLOL</name>
<dbReference type="Proteomes" id="UP001056778">
    <property type="component" value="Chromosome 2"/>
</dbReference>
<evidence type="ECO:0000313" key="1">
    <source>
        <dbReference type="EMBL" id="KAI4469140.1"/>
    </source>
</evidence>